<dbReference type="EMBL" id="JAMBOL010000003">
    <property type="protein sequence ID" value="MCM3713770.1"/>
    <property type="molecule type" value="Genomic_DNA"/>
</dbReference>
<protein>
    <submittedName>
        <fullName evidence="4">ABC transporter substrate-binding protein</fullName>
    </submittedName>
</protein>
<feature type="domain" description="Fe/B12 periplasmic-binding" evidence="3">
    <location>
        <begin position="55"/>
        <end position="321"/>
    </location>
</feature>
<evidence type="ECO:0000313" key="4">
    <source>
        <dbReference type="EMBL" id="MCM3713770.1"/>
    </source>
</evidence>
<evidence type="ECO:0000256" key="2">
    <source>
        <dbReference type="SAM" id="SignalP"/>
    </source>
</evidence>
<organism evidence="4 5">
    <name type="scientific">Halalkalibacter oceani</name>
    <dbReference type="NCBI Taxonomy" id="1653776"/>
    <lineage>
        <taxon>Bacteria</taxon>
        <taxon>Bacillati</taxon>
        <taxon>Bacillota</taxon>
        <taxon>Bacilli</taxon>
        <taxon>Bacillales</taxon>
        <taxon>Bacillaceae</taxon>
        <taxon>Halalkalibacter</taxon>
    </lineage>
</organism>
<proteinExistence type="inferred from homology"/>
<comment type="similarity">
    <text evidence="1">Belongs to the bacterial solute-binding protein 8 family.</text>
</comment>
<dbReference type="AlphaFoldDB" id="A0A9X2DQ16"/>
<dbReference type="InterPro" id="IPR002491">
    <property type="entry name" value="ABC_transptr_periplasmic_BD"/>
</dbReference>
<keyword evidence="5" id="KW-1185">Reference proteome</keyword>
<name>A0A9X2DQ16_9BACI</name>
<keyword evidence="2" id="KW-0732">Signal</keyword>
<dbReference type="PROSITE" id="PS50983">
    <property type="entry name" value="FE_B12_PBP"/>
    <property type="match status" value="1"/>
</dbReference>
<dbReference type="CDD" id="cd01148">
    <property type="entry name" value="TroA_a"/>
    <property type="match status" value="1"/>
</dbReference>
<evidence type="ECO:0000259" key="3">
    <source>
        <dbReference type="PROSITE" id="PS50983"/>
    </source>
</evidence>
<reference evidence="4" key="1">
    <citation type="submission" date="2022-05" db="EMBL/GenBank/DDBJ databases">
        <title>Comparative Genomics of Spacecraft Associated Microbes.</title>
        <authorList>
            <person name="Tran M.T."/>
            <person name="Wright A."/>
            <person name="Seuylemezian A."/>
            <person name="Eisen J."/>
            <person name="Coil D."/>
        </authorList>
    </citation>
    <scope>NUCLEOTIDE SEQUENCE</scope>
    <source>
        <strain evidence="4">214.1.1</strain>
    </source>
</reference>
<dbReference type="Proteomes" id="UP001139179">
    <property type="component" value="Unassembled WGS sequence"/>
</dbReference>
<comment type="caution">
    <text evidence="4">The sequence shown here is derived from an EMBL/GenBank/DDBJ whole genome shotgun (WGS) entry which is preliminary data.</text>
</comment>
<dbReference type="RefSeq" id="WP_251222563.1">
    <property type="nucleotide sequence ID" value="NZ_JAMBOL010000003.1"/>
</dbReference>
<feature type="chain" id="PRO_5040862797" evidence="2">
    <location>
        <begin position="29"/>
        <end position="321"/>
    </location>
</feature>
<feature type="signal peptide" evidence="2">
    <location>
        <begin position="1"/>
        <end position="28"/>
    </location>
</feature>
<dbReference type="PANTHER" id="PTHR30535:SF7">
    <property type="entry name" value="IRON(III) DICITRATE-BINDING PROTEIN"/>
    <property type="match status" value="1"/>
</dbReference>
<evidence type="ECO:0000313" key="5">
    <source>
        <dbReference type="Proteomes" id="UP001139179"/>
    </source>
</evidence>
<dbReference type="PROSITE" id="PS51257">
    <property type="entry name" value="PROKAR_LIPOPROTEIN"/>
    <property type="match status" value="1"/>
</dbReference>
<evidence type="ECO:0000256" key="1">
    <source>
        <dbReference type="ARBA" id="ARBA00008814"/>
    </source>
</evidence>
<dbReference type="Pfam" id="PF01497">
    <property type="entry name" value="Peripla_BP_2"/>
    <property type="match status" value="1"/>
</dbReference>
<dbReference type="Gene3D" id="3.40.50.1980">
    <property type="entry name" value="Nitrogenase molybdenum iron protein domain"/>
    <property type="match status" value="2"/>
</dbReference>
<accession>A0A9X2DQ16</accession>
<dbReference type="PANTHER" id="PTHR30535">
    <property type="entry name" value="VITAMIN B12-BINDING PROTEIN"/>
    <property type="match status" value="1"/>
</dbReference>
<gene>
    <name evidence="4" type="ORF">M3202_06710</name>
</gene>
<dbReference type="InterPro" id="IPR050902">
    <property type="entry name" value="ABC_Transporter_SBP"/>
</dbReference>
<sequence length="321" mass="35724">MKLNIVRYSGVLISLVLLLAGCNQGEPAASEEESGQVIEIENNGMTLEVSESPQRAVSLNQHVTEVMLALGLEDRMVGTAYLDDEILPEYKEAYEQVEVLSDTYPSKEVFLAVEPDFAYAGWPSAFREDSLGTQEELIEYGIIPYLHESSMKTAPTLEDIYTDIRHVAEIFQVEDRAEQFIAETDGRIAELTADIPEVDEAARVFVFDSGDTTPKTAGQNFLNELITVAGGENIFSELEQHWPDVSWEEVVERDPEIIVIMDYGTTSAEEKIDFLLENPMLANTTAVQNQHFVVMPLSTAAEGVRIALALETLVEGFYDNE</sequence>
<dbReference type="SUPFAM" id="SSF53807">
    <property type="entry name" value="Helical backbone' metal receptor"/>
    <property type="match status" value="1"/>
</dbReference>